<dbReference type="AlphaFoldDB" id="A4BJ69"/>
<evidence type="ECO:0000313" key="2">
    <source>
        <dbReference type="EMBL" id="EAR07822.1"/>
    </source>
</evidence>
<dbReference type="HOGENOM" id="CLU_2438646_0_0_6"/>
<comment type="caution">
    <text evidence="2">The sequence shown here is derived from an EMBL/GenBank/DDBJ whole genome shotgun (WGS) entry which is preliminary data.</text>
</comment>
<dbReference type="RefSeq" id="WP_008048136.1">
    <property type="nucleotide sequence ID" value="NZ_CH724155.1"/>
</dbReference>
<sequence>MTTIVSLSKARQRREQLASRPLYNASPFMSPVPQLIELLEPILESVRESNQGGGEATLTDLAEYLDVLDLARREIDQLEDMARFLQGLCD</sequence>
<name>A4BJ69_9GAMM</name>
<dbReference type="Proteomes" id="UP000005953">
    <property type="component" value="Unassembled WGS sequence"/>
</dbReference>
<protein>
    <submittedName>
        <fullName evidence="2">Uncharacterized protein</fullName>
    </submittedName>
</protein>
<evidence type="ECO:0000313" key="3">
    <source>
        <dbReference type="Proteomes" id="UP000005953"/>
    </source>
</evidence>
<feature type="coiled-coil region" evidence="1">
    <location>
        <begin position="61"/>
        <end position="88"/>
    </location>
</feature>
<dbReference type="STRING" id="314283.MED297_05239"/>
<keyword evidence="1" id="KW-0175">Coiled coil</keyword>
<accession>A4BJ69</accession>
<gene>
    <name evidence="2" type="ORF">MED297_05239</name>
</gene>
<reference evidence="2 3" key="1">
    <citation type="submission" date="2006-02" db="EMBL/GenBank/DDBJ databases">
        <authorList>
            <person name="Pinhassi J."/>
            <person name="Pedros-Alio C."/>
            <person name="Ferriera S."/>
            <person name="Johnson J."/>
            <person name="Kravitz S."/>
            <person name="Halpern A."/>
            <person name="Remington K."/>
            <person name="Beeson K."/>
            <person name="Tran B."/>
            <person name="Rogers Y.-H."/>
            <person name="Friedman R."/>
            <person name="Venter J.C."/>
        </authorList>
    </citation>
    <scope>NUCLEOTIDE SEQUENCE [LARGE SCALE GENOMIC DNA]</scope>
    <source>
        <strain evidence="2 3">MED297</strain>
    </source>
</reference>
<evidence type="ECO:0000256" key="1">
    <source>
        <dbReference type="SAM" id="Coils"/>
    </source>
</evidence>
<keyword evidence="3" id="KW-1185">Reference proteome</keyword>
<proteinExistence type="predicted"/>
<dbReference type="EMBL" id="AAOE01000031">
    <property type="protein sequence ID" value="EAR07822.1"/>
    <property type="molecule type" value="Genomic_DNA"/>
</dbReference>
<organism evidence="2 3">
    <name type="scientific">Reinekea blandensis MED297</name>
    <dbReference type="NCBI Taxonomy" id="314283"/>
    <lineage>
        <taxon>Bacteria</taxon>
        <taxon>Pseudomonadati</taxon>
        <taxon>Pseudomonadota</taxon>
        <taxon>Gammaproteobacteria</taxon>
        <taxon>Oceanospirillales</taxon>
        <taxon>Saccharospirillaceae</taxon>
        <taxon>Reinekea</taxon>
    </lineage>
</organism>